<organism evidence="2 3">
    <name type="scientific">Pleurodeles waltl</name>
    <name type="common">Iberian ribbed newt</name>
    <dbReference type="NCBI Taxonomy" id="8319"/>
    <lineage>
        <taxon>Eukaryota</taxon>
        <taxon>Metazoa</taxon>
        <taxon>Chordata</taxon>
        <taxon>Craniata</taxon>
        <taxon>Vertebrata</taxon>
        <taxon>Euteleostomi</taxon>
        <taxon>Amphibia</taxon>
        <taxon>Batrachia</taxon>
        <taxon>Caudata</taxon>
        <taxon>Salamandroidea</taxon>
        <taxon>Salamandridae</taxon>
        <taxon>Pleurodelinae</taxon>
        <taxon>Pleurodeles</taxon>
    </lineage>
</organism>
<name>A0AAV7TEF1_PLEWA</name>
<feature type="region of interest" description="Disordered" evidence="1">
    <location>
        <begin position="57"/>
        <end position="97"/>
    </location>
</feature>
<keyword evidence="3" id="KW-1185">Reference proteome</keyword>
<reference evidence="2" key="1">
    <citation type="journal article" date="2022" name="bioRxiv">
        <title>Sequencing and chromosome-scale assembly of the giantPleurodeles waltlgenome.</title>
        <authorList>
            <person name="Brown T."/>
            <person name="Elewa A."/>
            <person name="Iarovenko S."/>
            <person name="Subramanian E."/>
            <person name="Araus A.J."/>
            <person name="Petzold A."/>
            <person name="Susuki M."/>
            <person name="Suzuki K.-i.T."/>
            <person name="Hayashi T."/>
            <person name="Toyoda A."/>
            <person name="Oliveira C."/>
            <person name="Osipova E."/>
            <person name="Leigh N.D."/>
            <person name="Simon A."/>
            <person name="Yun M.H."/>
        </authorList>
    </citation>
    <scope>NUCLEOTIDE SEQUENCE</scope>
    <source>
        <strain evidence="2">20211129_DDA</strain>
        <tissue evidence="2">Liver</tissue>
    </source>
</reference>
<dbReference type="Proteomes" id="UP001066276">
    <property type="component" value="Chromosome 4_1"/>
</dbReference>
<protein>
    <submittedName>
        <fullName evidence="2">Uncharacterized protein</fullName>
    </submittedName>
</protein>
<feature type="compositionally biased region" description="Acidic residues" evidence="1">
    <location>
        <begin position="69"/>
        <end position="80"/>
    </location>
</feature>
<evidence type="ECO:0000256" key="1">
    <source>
        <dbReference type="SAM" id="MobiDB-lite"/>
    </source>
</evidence>
<feature type="compositionally biased region" description="Basic and acidic residues" evidence="1">
    <location>
        <begin position="86"/>
        <end position="97"/>
    </location>
</feature>
<gene>
    <name evidence="2" type="ORF">NDU88_006191</name>
</gene>
<evidence type="ECO:0000313" key="2">
    <source>
        <dbReference type="EMBL" id="KAJ1174369.1"/>
    </source>
</evidence>
<sequence length="154" mass="17168">MVLNAPLTFKMAAINAPSELTITTPVVQAGVERLPTPDSNIKEGLFKSYATGWKKESADPIKEGNGMTEEAEDEDIGEEVNMERSGTQERETRRTDGVGLEGRENCSRSNIFLLWLLRLRTRQILMPCGGSILEVIGWCAGAKERLLEKRRECI</sequence>
<proteinExistence type="predicted"/>
<comment type="caution">
    <text evidence="2">The sequence shown here is derived from an EMBL/GenBank/DDBJ whole genome shotgun (WGS) entry which is preliminary data.</text>
</comment>
<dbReference type="EMBL" id="JANPWB010000007">
    <property type="protein sequence ID" value="KAJ1174369.1"/>
    <property type="molecule type" value="Genomic_DNA"/>
</dbReference>
<accession>A0AAV7TEF1</accession>
<dbReference type="AlphaFoldDB" id="A0AAV7TEF1"/>
<evidence type="ECO:0000313" key="3">
    <source>
        <dbReference type="Proteomes" id="UP001066276"/>
    </source>
</evidence>